<accession>A0A2Z4YSK4</accession>
<dbReference type="AlphaFoldDB" id="A0A2Z4YSK4"/>
<evidence type="ECO:0000256" key="2">
    <source>
        <dbReference type="ARBA" id="ARBA00022448"/>
    </source>
</evidence>
<dbReference type="FunFam" id="3.40.50.300:FF:000425">
    <property type="entry name" value="Probable ABC transporter, ATP-binding subunit"/>
    <property type="match status" value="1"/>
</dbReference>
<dbReference type="GO" id="GO:0043190">
    <property type="term" value="C:ATP-binding cassette (ABC) transporter complex"/>
    <property type="evidence" value="ECO:0007669"/>
    <property type="project" value="InterPro"/>
</dbReference>
<dbReference type="Pfam" id="PF00005">
    <property type="entry name" value="ABC_tran"/>
    <property type="match status" value="1"/>
</dbReference>
<dbReference type="GO" id="GO:0016887">
    <property type="term" value="F:ATP hydrolysis activity"/>
    <property type="evidence" value="ECO:0007669"/>
    <property type="project" value="InterPro"/>
</dbReference>
<reference evidence="6 7" key="1">
    <citation type="submission" date="2018-07" db="EMBL/GenBank/DDBJ databases">
        <title>Rhizobium leguminosarum strain:ATCC 14479 Genome sequencing and assembly.</title>
        <authorList>
            <person name="Chakraborty R."/>
        </authorList>
    </citation>
    <scope>NUCLEOTIDE SEQUENCE [LARGE SCALE GENOMIC DNA]</scope>
    <source>
        <strain evidence="6 7">ATCC 14479</strain>
        <plasmid evidence="7">Plasmid unnamed1</plasmid>
    </source>
</reference>
<comment type="similarity">
    <text evidence="1">Belongs to the ABC transporter superfamily.</text>
</comment>
<dbReference type="SMART" id="SM00382">
    <property type="entry name" value="AAA"/>
    <property type="match status" value="1"/>
</dbReference>
<keyword evidence="2" id="KW-0813">Transport</keyword>
<dbReference type="InterPro" id="IPR003439">
    <property type="entry name" value="ABC_transporter-like_ATP-bd"/>
</dbReference>
<dbReference type="PANTHER" id="PTHR42781">
    <property type="entry name" value="SPERMIDINE/PUTRESCINE IMPORT ATP-BINDING PROTEIN POTA"/>
    <property type="match status" value="1"/>
</dbReference>
<dbReference type="SUPFAM" id="SSF52540">
    <property type="entry name" value="P-loop containing nucleoside triphosphate hydrolases"/>
    <property type="match status" value="1"/>
</dbReference>
<evidence type="ECO:0000256" key="4">
    <source>
        <dbReference type="ARBA" id="ARBA00022840"/>
    </source>
</evidence>
<dbReference type="InterPro" id="IPR003593">
    <property type="entry name" value="AAA+_ATPase"/>
</dbReference>
<evidence type="ECO:0000313" key="7">
    <source>
        <dbReference type="Proteomes" id="UP000251166"/>
    </source>
</evidence>
<dbReference type="InterPro" id="IPR050093">
    <property type="entry name" value="ABC_SmlMolc_Importer"/>
</dbReference>
<name>A0A2Z4YSK4_RHILE</name>
<dbReference type="RefSeq" id="WP_112907718.1">
    <property type="nucleotide sequence ID" value="NZ_CP030761.1"/>
</dbReference>
<feature type="domain" description="ABC transporter" evidence="5">
    <location>
        <begin position="4"/>
        <end position="234"/>
    </location>
</feature>
<keyword evidence="4" id="KW-0067">ATP-binding</keyword>
<dbReference type="InterPro" id="IPR017871">
    <property type="entry name" value="ABC_transporter-like_CS"/>
</dbReference>
<gene>
    <name evidence="6" type="ORF">DLJ82_5774</name>
</gene>
<dbReference type="EMBL" id="CP030761">
    <property type="protein sequence ID" value="AXA43335.1"/>
    <property type="molecule type" value="Genomic_DNA"/>
</dbReference>
<evidence type="ECO:0000259" key="5">
    <source>
        <dbReference type="PROSITE" id="PS50893"/>
    </source>
</evidence>
<dbReference type="InterPro" id="IPR008995">
    <property type="entry name" value="Mo/tungstate-bd_C_term_dom"/>
</dbReference>
<protein>
    <submittedName>
        <fullName evidence="6">ABC transporter family protein</fullName>
    </submittedName>
</protein>
<proteinExistence type="inferred from homology"/>
<dbReference type="GO" id="GO:0005524">
    <property type="term" value="F:ATP binding"/>
    <property type="evidence" value="ECO:0007669"/>
    <property type="project" value="UniProtKB-KW"/>
</dbReference>
<dbReference type="SUPFAM" id="SSF50331">
    <property type="entry name" value="MOP-like"/>
    <property type="match status" value="1"/>
</dbReference>
<evidence type="ECO:0000256" key="1">
    <source>
        <dbReference type="ARBA" id="ARBA00005417"/>
    </source>
</evidence>
<dbReference type="Pfam" id="PF08402">
    <property type="entry name" value="TOBE_2"/>
    <property type="match status" value="1"/>
</dbReference>
<dbReference type="InterPro" id="IPR027417">
    <property type="entry name" value="P-loop_NTPase"/>
</dbReference>
<dbReference type="PROSITE" id="PS00211">
    <property type="entry name" value="ABC_TRANSPORTER_1"/>
    <property type="match status" value="1"/>
</dbReference>
<keyword evidence="3" id="KW-0547">Nucleotide-binding</keyword>
<dbReference type="GO" id="GO:0022857">
    <property type="term" value="F:transmembrane transporter activity"/>
    <property type="evidence" value="ECO:0007669"/>
    <property type="project" value="InterPro"/>
</dbReference>
<keyword evidence="6" id="KW-0614">Plasmid</keyword>
<dbReference type="InterPro" id="IPR013611">
    <property type="entry name" value="Transp-assoc_OB_typ2"/>
</dbReference>
<organism evidence="6 7">
    <name type="scientific">Rhizobium leguminosarum</name>
    <dbReference type="NCBI Taxonomy" id="384"/>
    <lineage>
        <taxon>Bacteria</taxon>
        <taxon>Pseudomonadati</taxon>
        <taxon>Pseudomonadota</taxon>
        <taxon>Alphaproteobacteria</taxon>
        <taxon>Hyphomicrobiales</taxon>
        <taxon>Rhizobiaceae</taxon>
        <taxon>Rhizobium/Agrobacterium group</taxon>
        <taxon>Rhizobium</taxon>
    </lineage>
</organism>
<evidence type="ECO:0000313" key="6">
    <source>
        <dbReference type="EMBL" id="AXA43335.1"/>
    </source>
</evidence>
<geneLocation type="plasmid" evidence="6 7">
    <name>unnamed1</name>
</geneLocation>
<dbReference type="Proteomes" id="UP000251166">
    <property type="component" value="Plasmid unnamed1"/>
</dbReference>
<dbReference type="PANTHER" id="PTHR42781:SF4">
    <property type="entry name" value="SPERMIDINE_PUTRESCINE IMPORT ATP-BINDING PROTEIN POTA"/>
    <property type="match status" value="1"/>
</dbReference>
<sequence length="351" mass="38569">MANVNIAGLGKNYGTFRAVSDLSLKIEEGEFLIFLGPSGCGKTTTLRMMAGFIEPDAGRIRIGARDVTREPPHRRNIGLVFQNYALFPHLTIFENVAFGLRRRKVAEAELRNRVGEALELVKLSHLADRLPKQLSGGQQQRVAIARALAIRPDILLLDEPLSNLDAKLRLQVRDELRSLQKSLGITTVMVTHDQEEAMSVSDRLVLMQAGVIEQIGSADELYNMPANRFVADFIGRTNFLRGQAADGAAFRTEGGLLLQTSIQRPGSQEVLIRPEAIRLTRQETADNVNCFKGRVDRCVFLGGMMELDIDVAAGGRLKAIASPRELDFEGIPPRAGAEIFISVASKDVVPL</sequence>
<dbReference type="GO" id="GO:0015697">
    <property type="term" value="P:quaternary ammonium group transport"/>
    <property type="evidence" value="ECO:0007669"/>
    <property type="project" value="UniProtKB-ARBA"/>
</dbReference>
<dbReference type="Gene3D" id="3.40.50.300">
    <property type="entry name" value="P-loop containing nucleotide triphosphate hydrolases"/>
    <property type="match status" value="1"/>
</dbReference>
<evidence type="ECO:0000256" key="3">
    <source>
        <dbReference type="ARBA" id="ARBA00022741"/>
    </source>
</evidence>
<dbReference type="Gene3D" id="2.40.50.100">
    <property type="match status" value="1"/>
</dbReference>
<dbReference type="PROSITE" id="PS50893">
    <property type="entry name" value="ABC_TRANSPORTER_2"/>
    <property type="match status" value="1"/>
</dbReference>